<keyword evidence="1" id="KW-0732">Signal</keyword>
<evidence type="ECO:0000256" key="1">
    <source>
        <dbReference type="SAM" id="SignalP"/>
    </source>
</evidence>
<organism evidence="2">
    <name type="scientific">Anthurium amnicola</name>
    <dbReference type="NCBI Taxonomy" id="1678845"/>
    <lineage>
        <taxon>Eukaryota</taxon>
        <taxon>Viridiplantae</taxon>
        <taxon>Streptophyta</taxon>
        <taxon>Embryophyta</taxon>
        <taxon>Tracheophyta</taxon>
        <taxon>Spermatophyta</taxon>
        <taxon>Magnoliopsida</taxon>
        <taxon>Liliopsida</taxon>
        <taxon>Araceae</taxon>
        <taxon>Pothoideae</taxon>
        <taxon>Potheae</taxon>
        <taxon>Anthurium</taxon>
    </lineage>
</organism>
<evidence type="ECO:0000313" key="2">
    <source>
        <dbReference type="EMBL" id="JAT51561.1"/>
    </source>
</evidence>
<feature type="signal peptide" evidence="1">
    <location>
        <begin position="1"/>
        <end position="16"/>
    </location>
</feature>
<accession>A0A1D1YAA1</accession>
<proteinExistence type="predicted"/>
<feature type="non-terminal residue" evidence="2">
    <location>
        <position position="1"/>
    </location>
</feature>
<sequence length="102" mass="10910">LRLLLVVVAGVGDVDGLDDLACLAAELLGELVGAEGSGRRDLVGLLVPHDRAYVPSICKREREGGRKNPQKLDLTQFSVATGQQSESRKLVTCEIPSHLDTC</sequence>
<name>A0A1D1YAA1_9ARAE</name>
<dbReference type="EMBL" id="GDJX01016375">
    <property type="protein sequence ID" value="JAT51561.1"/>
    <property type="molecule type" value="Transcribed_RNA"/>
</dbReference>
<dbReference type="AlphaFoldDB" id="A0A1D1YAA1"/>
<protein>
    <submittedName>
        <fullName evidence="2">Glutamate-1-semialdehyde 2,1-aminomutase</fullName>
    </submittedName>
</protein>
<reference evidence="2" key="1">
    <citation type="submission" date="2015-07" db="EMBL/GenBank/DDBJ databases">
        <title>Transcriptome Assembly of Anthurium amnicola.</title>
        <authorList>
            <person name="Suzuki J."/>
        </authorList>
    </citation>
    <scope>NUCLEOTIDE SEQUENCE</scope>
</reference>
<feature type="chain" id="PRO_5008900044" evidence="1">
    <location>
        <begin position="17"/>
        <end position="102"/>
    </location>
</feature>
<gene>
    <name evidence="2" type="primary">hemL_24</name>
    <name evidence="2" type="ORF">g.52549</name>
</gene>